<keyword evidence="1" id="KW-0969">Cilium</keyword>
<keyword evidence="2" id="KW-1185">Reference proteome</keyword>
<dbReference type="Proteomes" id="UP000639516">
    <property type="component" value="Unassembled WGS sequence"/>
</dbReference>
<dbReference type="EMBL" id="JAATTO010000049">
    <property type="protein sequence ID" value="MBC9982356.1"/>
    <property type="molecule type" value="Genomic_DNA"/>
</dbReference>
<evidence type="ECO:0000313" key="2">
    <source>
        <dbReference type="Proteomes" id="UP000639516"/>
    </source>
</evidence>
<name>A0ABR7UFH3_9BRAD</name>
<protein>
    <submittedName>
        <fullName evidence="1">Flagellar biosynthesis protein FlgN</fullName>
    </submittedName>
</protein>
<proteinExistence type="predicted"/>
<dbReference type="RefSeq" id="WP_188104272.1">
    <property type="nucleotide sequence ID" value="NZ_JAANIH010000038.1"/>
</dbReference>
<organism evidence="1 2">
    <name type="scientific">Bradyrhizobium campsiandrae</name>
    <dbReference type="NCBI Taxonomy" id="1729892"/>
    <lineage>
        <taxon>Bacteria</taxon>
        <taxon>Pseudomonadati</taxon>
        <taxon>Pseudomonadota</taxon>
        <taxon>Alphaproteobacteria</taxon>
        <taxon>Hyphomicrobiales</taxon>
        <taxon>Nitrobacteraceae</taxon>
        <taxon>Bradyrhizobium</taxon>
    </lineage>
</organism>
<gene>
    <name evidence="1" type="ORF">HA482_29550</name>
</gene>
<reference evidence="1 2" key="1">
    <citation type="journal article" date="2020" name="Arch. Microbiol.">
        <title>Bradyrhizobium campsiandrae sp. nov., a nitrogen-fixing bacterial strain isolated from a native leguminous tree from the Amazon adapted to flooded conditions.</title>
        <authorList>
            <person name="Cabral Michel D."/>
            <person name="Martins da Costa E."/>
            <person name="Azarias Guimaraes A."/>
            <person name="Soares de Carvalho T."/>
            <person name="Santos de Castro Caputo P."/>
            <person name="Willems A."/>
            <person name="de Souza Moreira F.M."/>
        </authorList>
    </citation>
    <scope>NUCLEOTIDE SEQUENCE [LARGE SCALE GENOMIC DNA]</scope>
    <source>
        <strain evidence="2">INPA 384B</strain>
    </source>
</reference>
<keyword evidence="1" id="KW-0282">Flagellum</keyword>
<keyword evidence="1" id="KW-0966">Cell projection</keyword>
<accession>A0ABR7UFH3</accession>
<sequence>MQLEQSATAPLMEQPVVGTEAMAEAARGDALLPALLPDIGADLLADDAESARLEATRFEELSGLLAAIRRLESIVEEETTALATGQKVDFDDFSARKSRSMLEFVRLMRARMHLGGEPEVTEEIQRLREKLERNRSLLEMHYDAVREVATIIVKAIKDAESDGTYTGRAARDGK</sequence>
<evidence type="ECO:0000313" key="1">
    <source>
        <dbReference type="EMBL" id="MBC9982356.1"/>
    </source>
</evidence>
<comment type="caution">
    <text evidence="1">The sequence shown here is derived from an EMBL/GenBank/DDBJ whole genome shotgun (WGS) entry which is preliminary data.</text>
</comment>